<name>A0A0F9ANV2_9ZZZZ</name>
<organism evidence="1">
    <name type="scientific">marine sediment metagenome</name>
    <dbReference type="NCBI Taxonomy" id="412755"/>
    <lineage>
        <taxon>unclassified sequences</taxon>
        <taxon>metagenomes</taxon>
        <taxon>ecological metagenomes</taxon>
    </lineage>
</organism>
<gene>
    <name evidence="1" type="ORF">LCGC14_2547590</name>
</gene>
<dbReference type="InterPro" id="IPR043502">
    <property type="entry name" value="DNA/RNA_pol_sf"/>
</dbReference>
<protein>
    <submittedName>
        <fullName evidence="1">Uncharacterized protein</fullName>
    </submittedName>
</protein>
<sequence>LIGFEESFNSFPAIPAHVSAFGRMHLWELMQTVGIENYFYCDTDSLIINSRGLRKLENQLDNFTLGGLKIEESMTRLSIRGLKDYTTASKTVIKGIRKNAVEIRSGVYQQEQWPSFKGLLRSGDVGVYIVKKITKVLNREYTKGTVNQDGSIEPLHLTESVEIPVQLF</sequence>
<dbReference type="AlphaFoldDB" id="A0A0F9ANV2"/>
<evidence type="ECO:0000313" key="1">
    <source>
        <dbReference type="EMBL" id="KKL11259.1"/>
    </source>
</evidence>
<feature type="non-terminal residue" evidence="1">
    <location>
        <position position="1"/>
    </location>
</feature>
<proteinExistence type="predicted"/>
<reference evidence="1" key="1">
    <citation type="journal article" date="2015" name="Nature">
        <title>Complex archaea that bridge the gap between prokaryotes and eukaryotes.</title>
        <authorList>
            <person name="Spang A."/>
            <person name="Saw J.H."/>
            <person name="Jorgensen S.L."/>
            <person name="Zaremba-Niedzwiedzka K."/>
            <person name="Martijn J."/>
            <person name="Lind A.E."/>
            <person name="van Eijk R."/>
            <person name="Schleper C."/>
            <person name="Guy L."/>
            <person name="Ettema T.J."/>
        </authorList>
    </citation>
    <scope>NUCLEOTIDE SEQUENCE</scope>
</reference>
<comment type="caution">
    <text evidence="1">The sequence shown here is derived from an EMBL/GenBank/DDBJ whole genome shotgun (WGS) entry which is preliminary data.</text>
</comment>
<dbReference type="EMBL" id="LAZR01041730">
    <property type="protein sequence ID" value="KKL11259.1"/>
    <property type="molecule type" value="Genomic_DNA"/>
</dbReference>
<dbReference type="SUPFAM" id="SSF56672">
    <property type="entry name" value="DNA/RNA polymerases"/>
    <property type="match status" value="1"/>
</dbReference>
<accession>A0A0F9ANV2</accession>
<dbReference type="Gene3D" id="3.90.1600.10">
    <property type="entry name" value="Palm domain of DNA polymerase"/>
    <property type="match status" value="1"/>
</dbReference>
<dbReference type="InterPro" id="IPR023211">
    <property type="entry name" value="DNA_pol_palm_dom_sf"/>
</dbReference>